<protein>
    <submittedName>
        <fullName evidence="1">Uncharacterized protein</fullName>
    </submittedName>
</protein>
<dbReference type="STRING" id="505317.OA57_05560"/>
<keyword evidence="2" id="KW-1185">Reference proteome</keyword>
<comment type="caution">
    <text evidence="1">The sequence shown here is derived from an EMBL/GenBank/DDBJ whole genome shotgun (WGS) entry which is preliminary data.</text>
</comment>
<name>A0A0A3AS30_9PAST</name>
<dbReference type="EMBL" id="JSUM01000009">
    <property type="protein sequence ID" value="KGQ70577.1"/>
    <property type="molecule type" value="Genomic_DNA"/>
</dbReference>
<accession>A0A0A3AS30</accession>
<reference evidence="1 2" key="1">
    <citation type="submission" date="2014-11" db="EMBL/GenBank/DDBJ databases">
        <title>Draft genome sequence of Chelonobacter oris 1662T, associated with respiratory disease in Hermann's Tortoises.</title>
        <authorList>
            <person name="Kudirkiene E."/>
            <person name="Hansen M.J."/>
            <person name="Bojesen A.M."/>
        </authorList>
    </citation>
    <scope>NUCLEOTIDE SEQUENCE [LARGE SCALE GENOMIC DNA]</scope>
    <source>
        <strain evidence="1 2">1662</strain>
    </source>
</reference>
<proteinExistence type="predicted"/>
<sequence>MIVLDEKNKLGIMWETLINELDFSYGNINFIIGDMLVPNYFICNYTINVVFSNFVSSVREAYAKSEDFLINSDYEKIKEGLISEGQFEAIYNIELADMEQGGIDRGVLMWIGFGEVNELIFYTSNYGKEIQYMSFPKNTLLHLIDEISDLNRNTLGRKF</sequence>
<dbReference type="AlphaFoldDB" id="A0A0A3AS30"/>
<evidence type="ECO:0000313" key="2">
    <source>
        <dbReference type="Proteomes" id="UP000030380"/>
    </source>
</evidence>
<dbReference type="Proteomes" id="UP000030380">
    <property type="component" value="Unassembled WGS sequence"/>
</dbReference>
<evidence type="ECO:0000313" key="1">
    <source>
        <dbReference type="EMBL" id="KGQ70577.1"/>
    </source>
</evidence>
<gene>
    <name evidence="1" type="ORF">OA57_05560</name>
</gene>
<organism evidence="1 2">
    <name type="scientific">Chelonobacter oris</name>
    <dbReference type="NCBI Taxonomy" id="505317"/>
    <lineage>
        <taxon>Bacteria</taxon>
        <taxon>Pseudomonadati</taxon>
        <taxon>Pseudomonadota</taxon>
        <taxon>Gammaproteobacteria</taxon>
        <taxon>Pasteurellales</taxon>
        <taxon>Pasteurellaceae</taxon>
        <taxon>Chelonobacter</taxon>
    </lineage>
</organism>